<reference evidence="1 2" key="1">
    <citation type="journal article" date="2018" name="Science">
        <title>The opium poppy genome and morphinan production.</title>
        <authorList>
            <person name="Guo L."/>
            <person name="Winzer T."/>
            <person name="Yang X."/>
            <person name="Li Y."/>
            <person name="Ning Z."/>
            <person name="He Z."/>
            <person name="Teodor R."/>
            <person name="Lu Y."/>
            <person name="Bowser T.A."/>
            <person name="Graham I.A."/>
            <person name="Ye K."/>
        </authorList>
    </citation>
    <scope>NUCLEOTIDE SEQUENCE [LARGE SCALE GENOMIC DNA]</scope>
    <source>
        <strain evidence="2">cv. HN1</strain>
        <tissue evidence="1">Leaves</tissue>
    </source>
</reference>
<evidence type="ECO:0000313" key="2">
    <source>
        <dbReference type="Proteomes" id="UP000316621"/>
    </source>
</evidence>
<accession>A0A4Y7KTF1</accession>
<dbReference type="EMBL" id="CM010722">
    <property type="protein sequence ID" value="RZC75145.1"/>
    <property type="molecule type" value="Genomic_DNA"/>
</dbReference>
<dbReference type="Gramene" id="RZC75145">
    <property type="protein sequence ID" value="RZC75145"/>
    <property type="gene ID" value="C5167_050623"/>
</dbReference>
<dbReference type="AlphaFoldDB" id="A0A4Y7KTF1"/>
<dbReference type="PANTHER" id="PTHR31065:SF1">
    <property type="entry name" value="OS09G0116050 PROTEIN"/>
    <property type="match status" value="1"/>
</dbReference>
<proteinExistence type="predicted"/>
<sequence>MSLCLHCLNSSPHRLHKSLRIRRYTFRKVVRLDDIKKFFDCSQIQTYACNGAKAIHLNSWPSKSSKDRIDQLYEKYACNGAKATHLNSWLSRFSKDDLLCEVSVNFDEESSPTVRTPKSYQNEHVAMRTTTKAASLNEHLAVSHTFRKSHRKRKGVPRRAPFF</sequence>
<evidence type="ECO:0000313" key="1">
    <source>
        <dbReference type="EMBL" id="RZC75145.1"/>
    </source>
</evidence>
<dbReference type="Pfam" id="PF04640">
    <property type="entry name" value="PLATZ"/>
    <property type="match status" value="1"/>
</dbReference>
<gene>
    <name evidence="1" type="ORF">C5167_050623</name>
</gene>
<dbReference type="InterPro" id="IPR006734">
    <property type="entry name" value="PLATZ"/>
</dbReference>
<organism evidence="1 2">
    <name type="scientific">Papaver somniferum</name>
    <name type="common">Opium poppy</name>
    <dbReference type="NCBI Taxonomy" id="3469"/>
    <lineage>
        <taxon>Eukaryota</taxon>
        <taxon>Viridiplantae</taxon>
        <taxon>Streptophyta</taxon>
        <taxon>Embryophyta</taxon>
        <taxon>Tracheophyta</taxon>
        <taxon>Spermatophyta</taxon>
        <taxon>Magnoliopsida</taxon>
        <taxon>Ranunculales</taxon>
        <taxon>Papaveraceae</taxon>
        <taxon>Papaveroideae</taxon>
        <taxon>Papaver</taxon>
    </lineage>
</organism>
<name>A0A4Y7KTF1_PAPSO</name>
<dbReference type="Proteomes" id="UP000316621">
    <property type="component" value="Chromosome 8"/>
</dbReference>
<protein>
    <submittedName>
        <fullName evidence="1">Uncharacterized protein</fullName>
    </submittedName>
</protein>
<dbReference type="PANTHER" id="PTHR31065">
    <property type="entry name" value="PLATZ TRANSCRIPTION FACTOR FAMILY PROTEIN"/>
    <property type="match status" value="1"/>
</dbReference>
<keyword evidence="2" id="KW-1185">Reference proteome</keyword>